<protein>
    <submittedName>
        <fullName evidence="2">Uncharacterized protein</fullName>
    </submittedName>
</protein>
<gene>
    <name evidence="2" type="ORF">AXF42_Ash021305</name>
</gene>
<evidence type="ECO:0000313" key="3">
    <source>
        <dbReference type="Proteomes" id="UP000236161"/>
    </source>
</evidence>
<evidence type="ECO:0000256" key="1">
    <source>
        <dbReference type="SAM" id="MobiDB-lite"/>
    </source>
</evidence>
<dbReference type="AlphaFoldDB" id="A0A2I0AD63"/>
<dbReference type="STRING" id="1088818.A0A2I0AD63"/>
<feature type="compositionally biased region" description="Basic residues" evidence="1">
    <location>
        <begin position="1"/>
        <end position="11"/>
    </location>
</feature>
<organism evidence="2 3">
    <name type="scientific">Apostasia shenzhenica</name>
    <dbReference type="NCBI Taxonomy" id="1088818"/>
    <lineage>
        <taxon>Eukaryota</taxon>
        <taxon>Viridiplantae</taxon>
        <taxon>Streptophyta</taxon>
        <taxon>Embryophyta</taxon>
        <taxon>Tracheophyta</taxon>
        <taxon>Spermatophyta</taxon>
        <taxon>Magnoliopsida</taxon>
        <taxon>Liliopsida</taxon>
        <taxon>Asparagales</taxon>
        <taxon>Orchidaceae</taxon>
        <taxon>Apostasioideae</taxon>
        <taxon>Apostasia</taxon>
    </lineage>
</organism>
<dbReference type="PANTHER" id="PTHR47903:SF2">
    <property type="entry name" value="OS07G0636400 PROTEIN"/>
    <property type="match status" value="1"/>
</dbReference>
<sequence length="121" mass="13835">MGRKKSRRALRASKQVKSSEASDCHEGKRLDDLLTKIRKSIELANLSKGELPHQIWIKQHFAVGVNDVTRVLERMPPGDSQVDSTLECSSSSDRVRRRAPLVPLQVTFNYLKTQKIFIFKM</sequence>
<evidence type="ECO:0000313" key="2">
    <source>
        <dbReference type="EMBL" id="PKA53488.1"/>
    </source>
</evidence>
<dbReference type="OrthoDB" id="20109at2759"/>
<name>A0A2I0AD63_9ASPA</name>
<feature type="region of interest" description="Disordered" evidence="1">
    <location>
        <begin position="1"/>
        <end position="23"/>
    </location>
</feature>
<reference evidence="2 3" key="1">
    <citation type="journal article" date="2017" name="Nature">
        <title>The Apostasia genome and the evolution of orchids.</title>
        <authorList>
            <person name="Zhang G.Q."/>
            <person name="Liu K.W."/>
            <person name="Li Z."/>
            <person name="Lohaus R."/>
            <person name="Hsiao Y.Y."/>
            <person name="Niu S.C."/>
            <person name="Wang J.Y."/>
            <person name="Lin Y.C."/>
            <person name="Xu Q."/>
            <person name="Chen L.J."/>
            <person name="Yoshida K."/>
            <person name="Fujiwara S."/>
            <person name="Wang Z.W."/>
            <person name="Zhang Y.Q."/>
            <person name="Mitsuda N."/>
            <person name="Wang M."/>
            <person name="Liu G.H."/>
            <person name="Pecoraro L."/>
            <person name="Huang H.X."/>
            <person name="Xiao X.J."/>
            <person name="Lin M."/>
            <person name="Wu X.Y."/>
            <person name="Wu W.L."/>
            <person name="Chen Y.Y."/>
            <person name="Chang S.B."/>
            <person name="Sakamoto S."/>
            <person name="Ohme-Takagi M."/>
            <person name="Yagi M."/>
            <person name="Zeng S.J."/>
            <person name="Shen C.Y."/>
            <person name="Yeh C.M."/>
            <person name="Luo Y.B."/>
            <person name="Tsai W.C."/>
            <person name="Van de Peer Y."/>
            <person name="Liu Z.J."/>
        </authorList>
    </citation>
    <scope>NUCLEOTIDE SEQUENCE [LARGE SCALE GENOMIC DNA]</scope>
    <source>
        <strain evidence="3">cv. Shenzhen</strain>
        <tissue evidence="2">Stem</tissue>
    </source>
</reference>
<keyword evidence="3" id="KW-1185">Reference proteome</keyword>
<proteinExistence type="predicted"/>
<dbReference type="PANTHER" id="PTHR47903">
    <property type="entry name" value="OS07G0636400 PROTEIN"/>
    <property type="match status" value="1"/>
</dbReference>
<dbReference type="EMBL" id="KZ451994">
    <property type="protein sequence ID" value="PKA53488.1"/>
    <property type="molecule type" value="Genomic_DNA"/>
</dbReference>
<accession>A0A2I0AD63</accession>
<dbReference type="Proteomes" id="UP000236161">
    <property type="component" value="Unassembled WGS sequence"/>
</dbReference>